<feature type="transmembrane region" description="Helical" evidence="7">
    <location>
        <begin position="20"/>
        <end position="42"/>
    </location>
</feature>
<dbReference type="InterPro" id="IPR052337">
    <property type="entry name" value="SAT4-like"/>
</dbReference>
<dbReference type="EMBL" id="GL988041">
    <property type="protein sequence ID" value="EGS21168.1"/>
    <property type="molecule type" value="Genomic_DNA"/>
</dbReference>
<feature type="region of interest" description="Disordered" evidence="6">
    <location>
        <begin position="394"/>
        <end position="539"/>
    </location>
</feature>
<proteinExistence type="inferred from homology"/>
<evidence type="ECO:0000256" key="5">
    <source>
        <dbReference type="ARBA" id="ARBA00038359"/>
    </source>
</evidence>
<dbReference type="eggNOG" id="ENOG502RYRX">
    <property type="taxonomic scope" value="Eukaryota"/>
</dbReference>
<evidence type="ECO:0000313" key="9">
    <source>
        <dbReference type="EMBL" id="EGS21168.1"/>
    </source>
</evidence>
<evidence type="ECO:0000256" key="6">
    <source>
        <dbReference type="SAM" id="MobiDB-lite"/>
    </source>
</evidence>
<evidence type="ECO:0000256" key="2">
    <source>
        <dbReference type="ARBA" id="ARBA00022692"/>
    </source>
</evidence>
<keyword evidence="2 7" id="KW-0812">Transmembrane</keyword>
<comment type="similarity">
    <text evidence="5">Belongs to the SAT4 family.</text>
</comment>
<evidence type="ECO:0000256" key="1">
    <source>
        <dbReference type="ARBA" id="ARBA00004141"/>
    </source>
</evidence>
<name>G0S3P2_CHATD</name>
<feature type="transmembrane region" description="Helical" evidence="7">
    <location>
        <begin position="54"/>
        <end position="77"/>
    </location>
</feature>
<dbReference type="Pfam" id="PF20684">
    <property type="entry name" value="Fung_rhodopsin"/>
    <property type="match status" value="1"/>
</dbReference>
<feature type="region of interest" description="Disordered" evidence="6">
    <location>
        <begin position="584"/>
        <end position="683"/>
    </location>
</feature>
<dbReference type="OMA" id="ARINANW"/>
<feature type="compositionally biased region" description="Pro residues" evidence="6">
    <location>
        <begin position="488"/>
        <end position="498"/>
    </location>
</feature>
<sequence length="683" mass="74140">MTLYSPPPPVRPFSEDKPTLLVCWWTTIFCAVLILLRIAGRFVRTERLFREDKVAALALVPLFLRMGCVHVVLIYGTNNVDLNGVEVTAEDIRRREIGSKLVLVSRVLYAATLWVLKSAILEFLARINANWERRYEITLYIIRALLAATFVAVIISDLTECRPFPNYWQVLPDPGSRCRQGYAQLLTMAVSNVFTDLLLVSFPIPIIVGSMLPAKRKFQLVLLFSLSLAPVAVTLYRVPHILKVNGRQQTRSLYASVELLFATAAANALVLGSFVRDRGVKKRRWKYDSIAAHSMDNRSSIAAASITGTGGVIVGPVGAMTPRLARRPSPAGLRHWGSDEDLARDLGYGVTPELREIRPSEERGEGLFFYRRKCAPVVGGNAGEKPDLHLEEWHFPDGRSSNSQVVCSGAAQSDEENVPPPPGGAGVGVSSASERGDVTPNPRRVSFLDEGGLLIDTRGESDDRQQQQRPPSIRNGTISPNSDTDPSPTSPSPTPQTPTPSSRPRTSTTTTPAPATPATPTPLLAPPTPTIPASTTGIRRGSAALLTELGRFLTPQQSHTSITTAALSASVTGTATATDMITATNTNTSTNNDNHSPFYQTPSQQQQQQQQQQQKRRRPKLSLKKPSTSSSRRTTDRGGEGGGSESAKSKKMTPTAKVTPTLAYPGSSGKPEPELMDVGGLLR</sequence>
<feature type="transmembrane region" description="Helical" evidence="7">
    <location>
        <begin position="182"/>
        <end position="208"/>
    </location>
</feature>
<feature type="compositionally biased region" description="Low complexity" evidence="6">
    <location>
        <begin position="584"/>
        <end position="594"/>
    </location>
</feature>
<dbReference type="RefSeq" id="XP_006693464.1">
    <property type="nucleotide sequence ID" value="XM_006693401.1"/>
</dbReference>
<evidence type="ECO:0000256" key="4">
    <source>
        <dbReference type="ARBA" id="ARBA00023136"/>
    </source>
</evidence>
<feature type="compositionally biased region" description="Pro residues" evidence="6">
    <location>
        <begin position="514"/>
        <end position="530"/>
    </location>
</feature>
<feature type="transmembrane region" description="Helical" evidence="7">
    <location>
        <begin position="220"/>
        <end position="238"/>
    </location>
</feature>
<feature type="compositionally biased region" description="Low complexity" evidence="6">
    <location>
        <begin position="499"/>
        <end position="513"/>
    </location>
</feature>
<accession>G0S3P2</accession>
<feature type="domain" description="Rhodopsin" evidence="8">
    <location>
        <begin position="36"/>
        <end position="247"/>
    </location>
</feature>
<feature type="compositionally biased region" description="Low complexity" evidence="6">
    <location>
        <begin position="477"/>
        <end position="487"/>
    </location>
</feature>
<reference evidence="9 10" key="1">
    <citation type="journal article" date="2011" name="Cell">
        <title>Insight into structure and assembly of the nuclear pore complex by utilizing the genome of a eukaryotic thermophile.</title>
        <authorList>
            <person name="Amlacher S."/>
            <person name="Sarges P."/>
            <person name="Flemming D."/>
            <person name="van Noort V."/>
            <person name="Kunze R."/>
            <person name="Devos D.P."/>
            <person name="Arumugam M."/>
            <person name="Bork P."/>
            <person name="Hurt E."/>
        </authorList>
    </citation>
    <scope>NUCLEOTIDE SEQUENCE [LARGE SCALE GENOMIC DNA]</scope>
    <source>
        <strain evidence="10">DSM 1495 / CBS 144.50 / IMI 039719</strain>
    </source>
</reference>
<gene>
    <name evidence="9" type="ORF">CTHT_0030100</name>
</gene>
<evidence type="ECO:0000256" key="7">
    <source>
        <dbReference type="SAM" id="Phobius"/>
    </source>
</evidence>
<feature type="compositionally biased region" description="Basic and acidic residues" evidence="6">
    <location>
        <begin position="457"/>
        <end position="466"/>
    </location>
</feature>
<protein>
    <recommendedName>
        <fullName evidence="8">Rhodopsin domain-containing protein</fullName>
    </recommendedName>
</protein>
<keyword evidence="4 7" id="KW-0472">Membrane</keyword>
<dbReference type="STRING" id="759272.G0S3P2"/>
<dbReference type="Proteomes" id="UP000008066">
    <property type="component" value="Unassembled WGS sequence"/>
</dbReference>
<dbReference type="HOGENOM" id="CLU_019101_1_2_1"/>
<dbReference type="GeneID" id="18257048"/>
<feature type="compositionally biased region" description="Polar residues" evidence="6">
    <location>
        <begin position="467"/>
        <end position="476"/>
    </location>
</feature>
<dbReference type="PANTHER" id="PTHR33048:SF19">
    <property type="entry name" value="MEMBRANE PROTEIN PTH11-LIKE, PUTATIVE (AFU_ORTHOLOGUE AFUA_1G14080)-RELATED"/>
    <property type="match status" value="1"/>
</dbReference>
<evidence type="ECO:0000259" key="8">
    <source>
        <dbReference type="Pfam" id="PF20684"/>
    </source>
</evidence>
<feature type="compositionally biased region" description="Low complexity" evidence="6">
    <location>
        <begin position="604"/>
        <end position="613"/>
    </location>
</feature>
<feature type="transmembrane region" description="Helical" evidence="7">
    <location>
        <begin position="97"/>
        <end position="116"/>
    </location>
</feature>
<feature type="transmembrane region" description="Helical" evidence="7">
    <location>
        <begin position="253"/>
        <end position="275"/>
    </location>
</feature>
<dbReference type="GO" id="GO:0016020">
    <property type="term" value="C:membrane"/>
    <property type="evidence" value="ECO:0007669"/>
    <property type="project" value="UniProtKB-SubCell"/>
</dbReference>
<comment type="subcellular location">
    <subcellularLocation>
        <location evidence="1">Membrane</location>
        <topology evidence="1">Multi-pass membrane protein</topology>
    </subcellularLocation>
</comment>
<dbReference type="AlphaFoldDB" id="G0S3P2"/>
<evidence type="ECO:0000256" key="3">
    <source>
        <dbReference type="ARBA" id="ARBA00022989"/>
    </source>
</evidence>
<dbReference type="InterPro" id="IPR049326">
    <property type="entry name" value="Rhodopsin_dom_fungi"/>
</dbReference>
<keyword evidence="3 7" id="KW-1133">Transmembrane helix</keyword>
<organism evidence="10">
    <name type="scientific">Chaetomium thermophilum (strain DSM 1495 / CBS 144.50 / IMI 039719)</name>
    <name type="common">Thermochaetoides thermophila</name>
    <dbReference type="NCBI Taxonomy" id="759272"/>
    <lineage>
        <taxon>Eukaryota</taxon>
        <taxon>Fungi</taxon>
        <taxon>Dikarya</taxon>
        <taxon>Ascomycota</taxon>
        <taxon>Pezizomycotina</taxon>
        <taxon>Sordariomycetes</taxon>
        <taxon>Sordariomycetidae</taxon>
        <taxon>Sordariales</taxon>
        <taxon>Chaetomiaceae</taxon>
        <taxon>Thermochaetoides</taxon>
    </lineage>
</organism>
<feature type="transmembrane region" description="Helical" evidence="7">
    <location>
        <begin position="137"/>
        <end position="155"/>
    </location>
</feature>
<feature type="compositionally biased region" description="Basic residues" evidence="6">
    <location>
        <begin position="614"/>
        <end position="623"/>
    </location>
</feature>
<keyword evidence="10" id="KW-1185">Reference proteome</keyword>
<evidence type="ECO:0000313" key="10">
    <source>
        <dbReference type="Proteomes" id="UP000008066"/>
    </source>
</evidence>
<dbReference type="OrthoDB" id="5398233at2759"/>
<dbReference type="KEGG" id="cthr:CTHT_0030100"/>
<dbReference type="PANTHER" id="PTHR33048">
    <property type="entry name" value="PTH11-LIKE INTEGRAL MEMBRANE PROTEIN (AFU_ORTHOLOGUE AFUA_5G11245)"/>
    <property type="match status" value="1"/>
</dbReference>